<protein>
    <submittedName>
        <fullName evidence="2">Uncharacterized protein</fullName>
    </submittedName>
</protein>
<proteinExistence type="predicted"/>
<name>A0AAV5LMT4_9ROSI</name>
<reference evidence="2 3" key="1">
    <citation type="journal article" date="2021" name="Commun. Biol.">
        <title>The genome of Shorea leprosula (Dipterocarpaceae) highlights the ecological relevance of drought in aseasonal tropical rainforests.</title>
        <authorList>
            <person name="Ng K.K.S."/>
            <person name="Kobayashi M.J."/>
            <person name="Fawcett J.A."/>
            <person name="Hatakeyama M."/>
            <person name="Paape T."/>
            <person name="Ng C.H."/>
            <person name="Ang C.C."/>
            <person name="Tnah L.H."/>
            <person name="Lee C.T."/>
            <person name="Nishiyama T."/>
            <person name="Sese J."/>
            <person name="O'Brien M.J."/>
            <person name="Copetti D."/>
            <person name="Mohd Noor M.I."/>
            <person name="Ong R.C."/>
            <person name="Putra M."/>
            <person name="Sireger I.Z."/>
            <person name="Indrioko S."/>
            <person name="Kosugi Y."/>
            <person name="Izuno A."/>
            <person name="Isagi Y."/>
            <person name="Lee S.L."/>
            <person name="Shimizu K.K."/>
        </authorList>
    </citation>
    <scope>NUCLEOTIDE SEQUENCE [LARGE SCALE GENOMIC DNA]</scope>
    <source>
        <strain evidence="2">214</strain>
    </source>
</reference>
<accession>A0AAV5LMT4</accession>
<dbReference type="SUPFAM" id="SSF117281">
    <property type="entry name" value="Kelch motif"/>
    <property type="match status" value="1"/>
</dbReference>
<gene>
    <name evidence="2" type="ORF">SLEP1_g46414</name>
</gene>
<dbReference type="Gene3D" id="2.120.10.80">
    <property type="entry name" value="Kelch-type beta propeller"/>
    <property type="match status" value="1"/>
</dbReference>
<comment type="caution">
    <text evidence="2">The sequence shown here is derived from an EMBL/GenBank/DDBJ whole genome shotgun (WGS) entry which is preliminary data.</text>
</comment>
<evidence type="ECO:0000313" key="3">
    <source>
        <dbReference type="Proteomes" id="UP001054252"/>
    </source>
</evidence>
<dbReference type="EMBL" id="BPVZ01000129">
    <property type="protein sequence ID" value="GKV38503.1"/>
    <property type="molecule type" value="Genomic_DNA"/>
</dbReference>
<feature type="region of interest" description="Disordered" evidence="1">
    <location>
        <begin position="251"/>
        <end position="286"/>
    </location>
</feature>
<evidence type="ECO:0000313" key="2">
    <source>
        <dbReference type="EMBL" id="GKV38503.1"/>
    </source>
</evidence>
<feature type="compositionally biased region" description="Basic and acidic residues" evidence="1">
    <location>
        <begin position="276"/>
        <end position="286"/>
    </location>
</feature>
<sequence>MDSATTTVAREKPIIFRATAPVGKTMVFRNIWLIIKPTPQKGIFEMFNDIGLPDDKERLGTALLGSSSTFVKSSLYAVGGRKPNSDELSSSIRYLDTDKLSEGWKVGPLPSSSFDSVLGVYDDSIYILPENNDWKIYYTEDQQHQLPEFIGETSFAASNGRLYILEWDRVVRLVPVADDKLCFLWLGSVSYENENMWPPVRILHYLKVKFSINPNPSNSEVKVEKDKGFHKNITNLLDCLPCLISGEPFQDQTEDIASPEEKGKGKRKRTQLVDPLSRHEQKRTKEEVRALKTAEVRKARLKAEVREAKLEAEMWGTWVQGQVSGEASK</sequence>
<keyword evidence="3" id="KW-1185">Reference proteome</keyword>
<dbReference type="Proteomes" id="UP001054252">
    <property type="component" value="Unassembled WGS sequence"/>
</dbReference>
<evidence type="ECO:0000256" key="1">
    <source>
        <dbReference type="SAM" id="MobiDB-lite"/>
    </source>
</evidence>
<organism evidence="2 3">
    <name type="scientific">Rubroshorea leprosula</name>
    <dbReference type="NCBI Taxonomy" id="152421"/>
    <lineage>
        <taxon>Eukaryota</taxon>
        <taxon>Viridiplantae</taxon>
        <taxon>Streptophyta</taxon>
        <taxon>Embryophyta</taxon>
        <taxon>Tracheophyta</taxon>
        <taxon>Spermatophyta</taxon>
        <taxon>Magnoliopsida</taxon>
        <taxon>eudicotyledons</taxon>
        <taxon>Gunneridae</taxon>
        <taxon>Pentapetalae</taxon>
        <taxon>rosids</taxon>
        <taxon>malvids</taxon>
        <taxon>Malvales</taxon>
        <taxon>Dipterocarpaceae</taxon>
        <taxon>Rubroshorea</taxon>
    </lineage>
</organism>
<dbReference type="AlphaFoldDB" id="A0AAV5LMT4"/>
<dbReference type="InterPro" id="IPR015915">
    <property type="entry name" value="Kelch-typ_b-propeller"/>
</dbReference>